<dbReference type="AlphaFoldDB" id="A0A518ELB0"/>
<feature type="region of interest" description="Disordered" evidence="1">
    <location>
        <begin position="116"/>
        <end position="193"/>
    </location>
</feature>
<gene>
    <name evidence="2" type="ORF">Poly30_03790</name>
</gene>
<evidence type="ECO:0000256" key="1">
    <source>
        <dbReference type="SAM" id="MobiDB-lite"/>
    </source>
</evidence>
<reference evidence="2 3" key="1">
    <citation type="submission" date="2019-02" db="EMBL/GenBank/DDBJ databases">
        <title>Deep-cultivation of Planctomycetes and their phenomic and genomic characterization uncovers novel biology.</title>
        <authorList>
            <person name="Wiegand S."/>
            <person name="Jogler M."/>
            <person name="Boedeker C."/>
            <person name="Pinto D."/>
            <person name="Vollmers J."/>
            <person name="Rivas-Marin E."/>
            <person name="Kohn T."/>
            <person name="Peeters S.H."/>
            <person name="Heuer A."/>
            <person name="Rast P."/>
            <person name="Oberbeckmann S."/>
            <person name="Bunk B."/>
            <person name="Jeske O."/>
            <person name="Meyerdierks A."/>
            <person name="Storesund J.E."/>
            <person name="Kallscheuer N."/>
            <person name="Luecker S."/>
            <person name="Lage O.M."/>
            <person name="Pohl T."/>
            <person name="Merkel B.J."/>
            <person name="Hornburger P."/>
            <person name="Mueller R.-W."/>
            <person name="Bruemmer F."/>
            <person name="Labrenz M."/>
            <person name="Spormann A.M."/>
            <person name="Op den Camp H."/>
            <person name="Overmann J."/>
            <person name="Amann R."/>
            <person name="Jetten M.S.M."/>
            <person name="Mascher T."/>
            <person name="Medema M.H."/>
            <person name="Devos D.P."/>
            <person name="Kaster A.-K."/>
            <person name="Ovreas L."/>
            <person name="Rohde M."/>
            <person name="Galperin M.Y."/>
            <person name="Jogler C."/>
        </authorList>
    </citation>
    <scope>NUCLEOTIDE SEQUENCE [LARGE SCALE GENOMIC DNA]</scope>
    <source>
        <strain evidence="2 3">Poly30</strain>
    </source>
</reference>
<name>A0A518ELB0_9BACT</name>
<evidence type="ECO:0000313" key="3">
    <source>
        <dbReference type="Proteomes" id="UP000320390"/>
    </source>
</evidence>
<evidence type="ECO:0000313" key="2">
    <source>
        <dbReference type="EMBL" id="QDV04885.1"/>
    </source>
</evidence>
<organism evidence="2 3">
    <name type="scientific">Saltatorellus ferox</name>
    <dbReference type="NCBI Taxonomy" id="2528018"/>
    <lineage>
        <taxon>Bacteria</taxon>
        <taxon>Pseudomonadati</taxon>
        <taxon>Planctomycetota</taxon>
        <taxon>Planctomycetia</taxon>
        <taxon>Planctomycetia incertae sedis</taxon>
        <taxon>Saltatorellus</taxon>
    </lineage>
</organism>
<accession>A0A518ELB0</accession>
<dbReference type="EMBL" id="CP036434">
    <property type="protein sequence ID" value="QDV04885.1"/>
    <property type="molecule type" value="Genomic_DNA"/>
</dbReference>
<dbReference type="Proteomes" id="UP000320390">
    <property type="component" value="Chromosome"/>
</dbReference>
<proteinExistence type="predicted"/>
<dbReference type="OrthoDB" id="9814057at2"/>
<protein>
    <submittedName>
        <fullName evidence="2">Uncharacterized protein</fullName>
    </submittedName>
</protein>
<sequence>MGEAALQLLPETVEANMKNERELKIEEPCPMRWAELLGAGSRRYCGQCALHVVDGSAMTKAAAKRLVEDSSERVCMRVELDEGGRPVYLPETSSQGKRLAGLGLVVASGMLVACTDDAPSATHPDPEPGPTSSNSDLVDEPLARPPEIMGEVCYPPEPVDEGHLSQRPEAMGKMVVGPVEESGVAPKSPAEDE</sequence>
<dbReference type="RefSeq" id="WP_145194319.1">
    <property type="nucleotide sequence ID" value="NZ_CP036434.1"/>
</dbReference>
<keyword evidence="3" id="KW-1185">Reference proteome</keyword>